<dbReference type="NCBIfam" id="NF033749">
    <property type="entry name" value="bact_hemeryth"/>
    <property type="match status" value="1"/>
</dbReference>
<evidence type="ECO:0000259" key="5">
    <source>
        <dbReference type="Pfam" id="PF01814"/>
    </source>
</evidence>
<keyword evidence="4" id="KW-0408">Iron</keyword>
<dbReference type="InterPro" id="IPR016131">
    <property type="entry name" value="Haemerythrin_Fe_BS"/>
</dbReference>
<comment type="similarity">
    <text evidence="1">Belongs to the hemerythrin family.</text>
</comment>
<dbReference type="InterPro" id="IPR012827">
    <property type="entry name" value="Hemerythrin_metal-bd"/>
</dbReference>
<keyword evidence="3" id="KW-0479">Metal-binding</keyword>
<dbReference type="InterPro" id="IPR035938">
    <property type="entry name" value="Hemerythrin-like_sf"/>
</dbReference>
<dbReference type="Pfam" id="PF01814">
    <property type="entry name" value="Hemerythrin"/>
    <property type="match status" value="1"/>
</dbReference>
<dbReference type="NCBIfam" id="TIGR02481">
    <property type="entry name" value="hemeryth_dom"/>
    <property type="match status" value="1"/>
</dbReference>
<organism evidence="6 7">
    <name type="scientific">Kingella pumchi</name>
    <dbReference type="NCBI Taxonomy" id="2779506"/>
    <lineage>
        <taxon>Bacteria</taxon>
        <taxon>Pseudomonadati</taxon>
        <taxon>Pseudomonadota</taxon>
        <taxon>Betaproteobacteria</taxon>
        <taxon>Neisseriales</taxon>
        <taxon>Neisseriaceae</taxon>
        <taxon>Kingella</taxon>
    </lineage>
</organism>
<dbReference type="NCBIfam" id="NF002007">
    <property type="entry name" value="PRK00808.1"/>
    <property type="match status" value="1"/>
</dbReference>
<keyword evidence="2" id="KW-0561">Oxygen transport</keyword>
<evidence type="ECO:0000313" key="6">
    <source>
        <dbReference type="EMBL" id="MCG6504551.1"/>
    </source>
</evidence>
<keyword evidence="2" id="KW-0813">Transport</keyword>
<comment type="caution">
    <text evidence="6">The sequence shown here is derived from an EMBL/GenBank/DDBJ whole genome shotgun (WGS) entry which is preliminary data.</text>
</comment>
<dbReference type="Proteomes" id="UP001298424">
    <property type="component" value="Unassembled WGS sequence"/>
</dbReference>
<protein>
    <submittedName>
        <fullName evidence="6">Bacteriohemerythrin</fullName>
    </submittedName>
</protein>
<dbReference type="SUPFAM" id="SSF47188">
    <property type="entry name" value="Hemerythrin-like"/>
    <property type="match status" value="1"/>
</dbReference>
<dbReference type="CDD" id="cd12107">
    <property type="entry name" value="Hemerythrin"/>
    <property type="match status" value="1"/>
</dbReference>
<dbReference type="InterPro" id="IPR012312">
    <property type="entry name" value="Hemerythrin-like"/>
</dbReference>
<dbReference type="EMBL" id="JAKOOW010000032">
    <property type="protein sequence ID" value="MCG6504551.1"/>
    <property type="molecule type" value="Genomic_DNA"/>
</dbReference>
<dbReference type="RefSeq" id="WP_238748058.1">
    <property type="nucleotide sequence ID" value="NZ_JAKOOW010000032.1"/>
</dbReference>
<dbReference type="PANTHER" id="PTHR37164">
    <property type="entry name" value="BACTERIOHEMERYTHRIN"/>
    <property type="match status" value="1"/>
</dbReference>
<dbReference type="InterPro" id="IPR050669">
    <property type="entry name" value="Hemerythrin"/>
</dbReference>
<proteinExistence type="inferred from homology"/>
<sequence>MSFIFWTADLDTGFDDIDEQHKILVDHINKLYDVNETGDREQILNEIQGVIDYAGVHFGLEEQMLAEAQYPMLEPHKKVHQNFVTKMVDFQSRYENGDNEAVAEMLNLLDGWLFRHIRLNDHGYIDCVKKSGVRR</sequence>
<evidence type="ECO:0000313" key="7">
    <source>
        <dbReference type="Proteomes" id="UP001298424"/>
    </source>
</evidence>
<keyword evidence="7" id="KW-1185">Reference proteome</keyword>
<evidence type="ECO:0000256" key="1">
    <source>
        <dbReference type="ARBA" id="ARBA00010587"/>
    </source>
</evidence>
<feature type="domain" description="Hemerythrin-like" evidence="5">
    <location>
        <begin position="13"/>
        <end position="125"/>
    </location>
</feature>
<gene>
    <name evidence="6" type="ORF">MB824_08585</name>
</gene>
<dbReference type="Gene3D" id="1.20.120.50">
    <property type="entry name" value="Hemerythrin-like"/>
    <property type="match status" value="1"/>
</dbReference>
<name>A0ABS9NQY8_9NEIS</name>
<dbReference type="PANTHER" id="PTHR37164:SF1">
    <property type="entry name" value="BACTERIOHEMERYTHRIN"/>
    <property type="match status" value="1"/>
</dbReference>
<evidence type="ECO:0000256" key="2">
    <source>
        <dbReference type="ARBA" id="ARBA00022621"/>
    </source>
</evidence>
<accession>A0ABS9NQY8</accession>
<evidence type="ECO:0000256" key="3">
    <source>
        <dbReference type="ARBA" id="ARBA00022723"/>
    </source>
</evidence>
<evidence type="ECO:0000256" key="4">
    <source>
        <dbReference type="ARBA" id="ARBA00023004"/>
    </source>
</evidence>
<reference evidence="6 7" key="1">
    <citation type="submission" date="2022-02" db="EMBL/GenBank/DDBJ databases">
        <title>Genome sequence data of Kingella unionensis sp. nov. strain CICC 24913 (CCUG 75125).</title>
        <authorList>
            <person name="Xiao M."/>
        </authorList>
    </citation>
    <scope>NUCLEOTIDE SEQUENCE [LARGE SCALE GENOMIC DNA]</scope>
    <source>
        <strain evidence="6 7">CICC 24913</strain>
    </source>
</reference>
<dbReference type="PROSITE" id="PS00550">
    <property type="entry name" value="HEMERYTHRINS"/>
    <property type="match status" value="1"/>
</dbReference>